<dbReference type="PANTHER" id="PTHR42976:SF1">
    <property type="entry name" value="GH18 DOMAIN-CONTAINING PROTEIN-RELATED"/>
    <property type="match status" value="1"/>
</dbReference>
<dbReference type="Gene3D" id="3.20.20.80">
    <property type="entry name" value="Glycosidases"/>
    <property type="match status" value="1"/>
</dbReference>
<sequence length="354" mass="37431">MTVIGSCRRSGRRRRGRAARAVGVPLLGLAALGMTLPGGATVPVSRAGASGPEVVPYLSLGWGDPPAPGPLLRSTGVDGFTFAFVLSASGCTPRWDGVRPLTGGADERAVRAVRAAGGEPVVSFGGGAGRTLEQDCPDAAALARAYREVIRALGLRAIDVDIETRAYASAAARRKTVEALKQVKAAVPGLSLYVTLPSARTGPDARLIDAAARAGLEPDAWTIMPFAFGEPPRDEAATQQARRVDMARATVSATEGLVARLRSAYGYARADAYAHSGISTMNGITGHQEVVSVEDFRTIARYARRHGLARLAFWSVNRDRPCGKLPYPAEDRCSGVPQRPWEFTRALTSPGRRS</sequence>
<comment type="caution">
    <text evidence="1">The sequence shown here is derived from an EMBL/GenBank/DDBJ whole genome shotgun (WGS) entry which is preliminary data.</text>
</comment>
<evidence type="ECO:0000313" key="1">
    <source>
        <dbReference type="EMBL" id="RCG24252.1"/>
    </source>
</evidence>
<dbReference type="Proteomes" id="UP000252914">
    <property type="component" value="Unassembled WGS sequence"/>
</dbReference>
<dbReference type="SUPFAM" id="SSF51445">
    <property type="entry name" value="(Trans)glycosidases"/>
    <property type="match status" value="1"/>
</dbReference>
<evidence type="ECO:0000313" key="2">
    <source>
        <dbReference type="Proteomes" id="UP000252914"/>
    </source>
</evidence>
<dbReference type="EMBL" id="QOIN01000040">
    <property type="protein sequence ID" value="RCG24252.1"/>
    <property type="molecule type" value="Genomic_DNA"/>
</dbReference>
<dbReference type="PANTHER" id="PTHR42976">
    <property type="entry name" value="BIFUNCTIONAL CHITINASE/LYSOZYME-RELATED"/>
    <property type="match status" value="1"/>
</dbReference>
<accession>A0A367F2Y8</accession>
<dbReference type="InterPro" id="IPR052750">
    <property type="entry name" value="GH18_Chitinase"/>
</dbReference>
<proteinExistence type="predicted"/>
<gene>
    <name evidence="1" type="ORF">DTL70_11550</name>
</gene>
<dbReference type="InterPro" id="IPR017853">
    <property type="entry name" value="GH"/>
</dbReference>
<keyword evidence="2" id="KW-1185">Reference proteome</keyword>
<reference evidence="1 2" key="1">
    <citation type="submission" date="2018-06" db="EMBL/GenBank/DDBJ databases">
        <title>Streptomyces reniochalinae sp. nov. and Streptomyces diacarnus sp. nov. from marine sponges.</title>
        <authorList>
            <person name="Li L."/>
        </authorList>
    </citation>
    <scope>NUCLEOTIDE SEQUENCE [LARGE SCALE GENOMIC DNA]</scope>
    <source>
        <strain evidence="1 2">LHW51701</strain>
    </source>
</reference>
<dbReference type="CDD" id="cd06543">
    <property type="entry name" value="GH18_PF-ChiA-like"/>
    <property type="match status" value="1"/>
</dbReference>
<name>A0A367F2Y8_9ACTN</name>
<dbReference type="AlphaFoldDB" id="A0A367F2Y8"/>
<protein>
    <submittedName>
        <fullName evidence="1">Chitinase</fullName>
    </submittedName>
</protein>
<organism evidence="1 2">
    <name type="scientific">Streptomyces diacarni</name>
    <dbReference type="NCBI Taxonomy" id="2800381"/>
    <lineage>
        <taxon>Bacteria</taxon>
        <taxon>Bacillati</taxon>
        <taxon>Actinomycetota</taxon>
        <taxon>Actinomycetes</taxon>
        <taxon>Kitasatosporales</taxon>
        <taxon>Streptomycetaceae</taxon>
        <taxon>Streptomyces</taxon>
    </lineage>
</organism>